<evidence type="ECO:0000313" key="2">
    <source>
        <dbReference type="EMBL" id="MBE6506294.1"/>
    </source>
</evidence>
<protein>
    <recommendedName>
        <fullName evidence="1">DUF5655 domain-containing protein</fullName>
    </recommendedName>
</protein>
<gene>
    <name evidence="2" type="ORF">E7Z73_11300</name>
</gene>
<dbReference type="Proteomes" id="UP000762703">
    <property type="component" value="Unassembled WGS sequence"/>
</dbReference>
<organism evidence="2 3">
    <name type="scientific">Methanobrevibacter millerae</name>
    <dbReference type="NCBI Taxonomy" id="230361"/>
    <lineage>
        <taxon>Archaea</taxon>
        <taxon>Methanobacteriati</taxon>
        <taxon>Methanobacteriota</taxon>
        <taxon>Methanomada group</taxon>
        <taxon>Methanobacteria</taxon>
        <taxon>Methanobacteriales</taxon>
        <taxon>Methanobacteriaceae</taxon>
        <taxon>Methanobrevibacter</taxon>
    </lineage>
</organism>
<dbReference type="RefSeq" id="WP_303737963.1">
    <property type="nucleotide sequence ID" value="NZ_SUTE01000109.1"/>
</dbReference>
<feature type="domain" description="DUF5655" evidence="1">
    <location>
        <begin position="191"/>
        <end position="299"/>
    </location>
</feature>
<dbReference type="AlphaFoldDB" id="A0A8T3VPX6"/>
<comment type="caution">
    <text evidence="2">The sequence shown here is derived from an EMBL/GenBank/DDBJ whole genome shotgun (WGS) entry which is preliminary data.</text>
</comment>
<evidence type="ECO:0000259" key="1">
    <source>
        <dbReference type="Pfam" id="PF18899"/>
    </source>
</evidence>
<reference evidence="2" key="1">
    <citation type="submission" date="2019-04" db="EMBL/GenBank/DDBJ databases">
        <title>Evolution of Biomass-Degrading Anaerobic Consortia Revealed by Metagenomics.</title>
        <authorList>
            <person name="Peng X."/>
        </authorList>
    </citation>
    <scope>NUCLEOTIDE SEQUENCE</scope>
    <source>
        <strain evidence="2">SIG12</strain>
    </source>
</reference>
<dbReference type="InterPro" id="IPR043714">
    <property type="entry name" value="DUF5655"/>
</dbReference>
<proteinExistence type="predicted"/>
<sequence>MTLYQINNKSLKPIKKINFEYEKDLQTLTENNLDELFNLQFVETEFKVDNLRIDTLAFNKESNSFVIIEYKNNKNYSVIDQGYSYLSLLLNNKAEFILKYNENMDINLKKSDVDWSQTIVMFIAPSFTTYQLKSVEFNDLAFELWEVSKFSNDTILFDKVNVSENKASISTVKSKKTEVTKEIKKYTESRLLRKKSKKSKELYGNLKERIINQYNDIEIVPLKLYITFKLNKKNVISVAIQKNYLNIWIDSKFGDIYDSLNKLQDVTEIGHWGTGDCYFKFDDIEDLEYFMTLFSQAYEKKL</sequence>
<dbReference type="InterPro" id="IPR011856">
    <property type="entry name" value="tRNA_endonuc-like_dom_sf"/>
</dbReference>
<accession>A0A8T3VPX6</accession>
<name>A0A8T3VPX6_9EURY</name>
<dbReference type="EMBL" id="SUTE01000109">
    <property type="protein sequence ID" value="MBE6506294.1"/>
    <property type="molecule type" value="Genomic_DNA"/>
</dbReference>
<dbReference type="Pfam" id="PF18899">
    <property type="entry name" value="DUF5655"/>
    <property type="match status" value="1"/>
</dbReference>
<dbReference type="GO" id="GO:0003676">
    <property type="term" value="F:nucleic acid binding"/>
    <property type="evidence" value="ECO:0007669"/>
    <property type="project" value="InterPro"/>
</dbReference>
<evidence type="ECO:0000313" key="3">
    <source>
        <dbReference type="Proteomes" id="UP000762703"/>
    </source>
</evidence>
<dbReference type="Gene3D" id="3.40.1350.10">
    <property type="match status" value="1"/>
</dbReference>